<sequence length="155" mass="17111">MTRGDAFGVRASLGPDEPQFHRGEMRTVTEDCQFACVAQADYAHLMAREGEAETAVMGEGGRVVMVYEDDQETEGQGSESREFDTHSLVPNGSDFVQKSEFCLPGAADNQVLVDQVAGVRSDDLRRIKPIRKSRNRVVVKVGFLILLTKLLSIHL</sequence>
<organism evidence="2 3">
    <name type="scientific">Protopolystoma xenopodis</name>
    <dbReference type="NCBI Taxonomy" id="117903"/>
    <lineage>
        <taxon>Eukaryota</taxon>
        <taxon>Metazoa</taxon>
        <taxon>Spiralia</taxon>
        <taxon>Lophotrochozoa</taxon>
        <taxon>Platyhelminthes</taxon>
        <taxon>Monogenea</taxon>
        <taxon>Polyopisthocotylea</taxon>
        <taxon>Polystomatidea</taxon>
        <taxon>Polystomatidae</taxon>
        <taxon>Protopolystoma</taxon>
    </lineage>
</organism>
<evidence type="ECO:0000256" key="1">
    <source>
        <dbReference type="SAM" id="MobiDB-lite"/>
    </source>
</evidence>
<keyword evidence="3" id="KW-1185">Reference proteome</keyword>
<dbReference type="OrthoDB" id="546434at2759"/>
<proteinExistence type="predicted"/>
<evidence type="ECO:0000313" key="2">
    <source>
        <dbReference type="EMBL" id="VEL25396.1"/>
    </source>
</evidence>
<evidence type="ECO:0000313" key="3">
    <source>
        <dbReference type="Proteomes" id="UP000784294"/>
    </source>
</evidence>
<reference evidence="2" key="1">
    <citation type="submission" date="2018-11" db="EMBL/GenBank/DDBJ databases">
        <authorList>
            <consortium name="Pathogen Informatics"/>
        </authorList>
    </citation>
    <scope>NUCLEOTIDE SEQUENCE</scope>
</reference>
<feature type="region of interest" description="Disordered" evidence="1">
    <location>
        <begin position="1"/>
        <end position="20"/>
    </location>
</feature>
<gene>
    <name evidence="2" type="ORF">PXEA_LOCUS18836</name>
</gene>
<feature type="region of interest" description="Disordered" evidence="1">
    <location>
        <begin position="70"/>
        <end position="91"/>
    </location>
</feature>
<dbReference type="EMBL" id="CAAALY010073652">
    <property type="protein sequence ID" value="VEL25396.1"/>
    <property type="molecule type" value="Genomic_DNA"/>
</dbReference>
<accession>A0A448X183</accession>
<dbReference type="Proteomes" id="UP000784294">
    <property type="component" value="Unassembled WGS sequence"/>
</dbReference>
<protein>
    <submittedName>
        <fullName evidence="2">Uncharacterized protein</fullName>
    </submittedName>
</protein>
<dbReference type="AlphaFoldDB" id="A0A448X183"/>
<name>A0A448X183_9PLAT</name>
<comment type="caution">
    <text evidence="2">The sequence shown here is derived from an EMBL/GenBank/DDBJ whole genome shotgun (WGS) entry which is preliminary data.</text>
</comment>